<dbReference type="OrthoDB" id="379932at2157"/>
<dbReference type="PANTHER" id="PTHR46558">
    <property type="entry name" value="TRACRIPTIONAL REGULATORY PROTEIN-RELATED-RELATED"/>
    <property type="match status" value="1"/>
</dbReference>
<evidence type="ECO:0000256" key="1">
    <source>
        <dbReference type="ARBA" id="ARBA00023125"/>
    </source>
</evidence>
<dbReference type="Proteomes" id="UP000218615">
    <property type="component" value="Unassembled WGS sequence"/>
</dbReference>
<keyword evidence="1" id="KW-0238">DNA-binding</keyword>
<dbReference type="InterPro" id="IPR001387">
    <property type="entry name" value="Cro/C1-type_HTH"/>
</dbReference>
<feature type="domain" description="HTH cro/C1-type" evidence="2">
    <location>
        <begin position="9"/>
        <end position="63"/>
    </location>
</feature>
<accession>A0A284VPJ4</accession>
<dbReference type="PROSITE" id="PS50943">
    <property type="entry name" value="HTH_CROC1"/>
    <property type="match status" value="1"/>
</dbReference>
<evidence type="ECO:0000313" key="3">
    <source>
        <dbReference type="EMBL" id="SNQ61195.1"/>
    </source>
</evidence>
<dbReference type="PANTHER" id="PTHR46558:SF4">
    <property type="entry name" value="DNA-BIDING PHAGE PROTEIN"/>
    <property type="match status" value="1"/>
</dbReference>
<dbReference type="InterPro" id="IPR010982">
    <property type="entry name" value="Lambda_DNA-bd_dom_sf"/>
</dbReference>
<evidence type="ECO:0000259" key="2">
    <source>
        <dbReference type="PROSITE" id="PS50943"/>
    </source>
</evidence>
<protein>
    <submittedName>
        <fullName evidence="3">Transcriptional regulator</fullName>
    </submittedName>
</protein>
<organism evidence="3 4">
    <name type="scientific">Candidatus Methanoperedens nitratireducens</name>
    <dbReference type="NCBI Taxonomy" id="1392998"/>
    <lineage>
        <taxon>Archaea</taxon>
        <taxon>Methanobacteriati</taxon>
        <taxon>Methanobacteriota</taxon>
        <taxon>Stenosarchaea group</taxon>
        <taxon>Methanomicrobia</taxon>
        <taxon>Methanosarcinales</taxon>
        <taxon>ANME-2 cluster</taxon>
        <taxon>Candidatus Methanoperedentaceae</taxon>
        <taxon>Candidatus Methanoperedens</taxon>
    </lineage>
</organism>
<proteinExistence type="predicted"/>
<dbReference type="Pfam" id="PF01381">
    <property type="entry name" value="HTH_3"/>
    <property type="match status" value="1"/>
</dbReference>
<reference evidence="4" key="1">
    <citation type="submission" date="2017-06" db="EMBL/GenBank/DDBJ databases">
        <authorList>
            <person name="Cremers G."/>
        </authorList>
    </citation>
    <scope>NUCLEOTIDE SEQUENCE [LARGE SCALE GENOMIC DNA]</scope>
</reference>
<dbReference type="CDD" id="cd00093">
    <property type="entry name" value="HTH_XRE"/>
    <property type="match status" value="1"/>
</dbReference>
<sequence>MLIKLQNKIKELRKERKLKQSALASRVGVHQSEISAIETGERMPSIRLAGKIAKALKKSIEEVFSELI</sequence>
<keyword evidence="4" id="KW-1185">Reference proteome</keyword>
<dbReference type="GO" id="GO:0003677">
    <property type="term" value="F:DNA binding"/>
    <property type="evidence" value="ECO:0007669"/>
    <property type="project" value="UniProtKB-KW"/>
</dbReference>
<dbReference type="SUPFAM" id="SSF47413">
    <property type="entry name" value="lambda repressor-like DNA-binding domains"/>
    <property type="match status" value="1"/>
</dbReference>
<gene>
    <name evidence="3" type="ORF">MNV_250012</name>
</gene>
<dbReference type="SMART" id="SM00530">
    <property type="entry name" value="HTH_XRE"/>
    <property type="match status" value="1"/>
</dbReference>
<dbReference type="RefSeq" id="WP_218837995.1">
    <property type="nucleotide sequence ID" value="NZ_FZMP01000168.1"/>
</dbReference>
<dbReference type="Gene3D" id="1.10.260.40">
    <property type="entry name" value="lambda repressor-like DNA-binding domains"/>
    <property type="match status" value="1"/>
</dbReference>
<name>A0A284VPJ4_9EURY</name>
<dbReference type="AlphaFoldDB" id="A0A284VPJ4"/>
<evidence type="ECO:0000313" key="4">
    <source>
        <dbReference type="Proteomes" id="UP000218615"/>
    </source>
</evidence>
<dbReference type="EMBL" id="FZMP01000168">
    <property type="protein sequence ID" value="SNQ61195.1"/>
    <property type="molecule type" value="Genomic_DNA"/>
</dbReference>